<evidence type="ECO:0000256" key="2">
    <source>
        <dbReference type="ARBA" id="ARBA00022803"/>
    </source>
</evidence>
<comment type="similarity">
    <text evidence="1">Belongs to the MDM20/NAA25 family.</text>
</comment>
<keyword evidence="6" id="KW-1185">Reference proteome</keyword>
<accession>A0A8K0K5G6</accession>
<dbReference type="InterPro" id="IPR019183">
    <property type="entry name" value="NAA25_NatB_aux_su"/>
</dbReference>
<feature type="region of interest" description="Disordered" evidence="4">
    <location>
        <begin position="272"/>
        <end position="305"/>
    </location>
</feature>
<dbReference type="PANTHER" id="PTHR22767:SF3">
    <property type="entry name" value="N-ALPHA-ACETYLTRANSFERASE 25, NATB AUXILIARY SUBUNIT"/>
    <property type="match status" value="1"/>
</dbReference>
<keyword evidence="2" id="KW-0802">TPR repeat</keyword>
<dbReference type="GO" id="GO:0031416">
    <property type="term" value="C:NatB complex"/>
    <property type="evidence" value="ECO:0007669"/>
    <property type="project" value="TreeGrafter"/>
</dbReference>
<feature type="compositionally biased region" description="Basic and acidic residues" evidence="4">
    <location>
        <begin position="272"/>
        <end position="282"/>
    </location>
</feature>
<dbReference type="AlphaFoldDB" id="A0A8K0K5G6"/>
<protein>
    <recommendedName>
        <fullName evidence="3">N-terminal acetyltransferase B complex subunit MDM20 homolog</fullName>
    </recommendedName>
</protein>
<sequence length="1070" mass="122252">MPFYSSLDWLDNGNNKKALQEAEKVLKKQPNFQCAKVLKALALSRLGKDDECEQILESVRKEVPCEDSTLQAMTLCYREIHKPEKICEIYEGATKKDPNNEELLTHLFMAHVRVNDYRKQQQTALALYKLKPKNPYYFWTVMSIVMQAYKADDKISKGVVLPLAERMVEKFVEFGKVEAEQEVQLYLMILEMQEKYAEALEVLSGPLSAKLVSCLNPVPIRRAGLLMKMKRWNDANLSYKLLLRDDLDRWSFYQDYFTSSFHLFDEKSIPNSEEEKKEKDIDGDTGVLNKSAEDAQETASSPDNLIDSKCSVISKISQESSDCKGNPNDTIRVENSEDGADEEGLWSKADSSPEEVKRFLGVLSRKNEKLTRKFRGPYLAYLELYQRLLERGKENPSDVAGDVISLLMAYFSNFGDKPCCFPDLKIFLHLLPEEKKEEFISKIKILVALPESQFAENPQQMQQHINLIELSRRIGFHQNLPKDEKVKLASDLIRHYAHGVRFASPLHTDFSMNDMYAMIACHLLYEEWIEEKLNGNHSKTLLLQAMVILELVLSLSPSNYHAKLLLLKIYALIGAGKAAQGIYELLDVKHMQLDSLGHIHCCHIYSSGLYSVAYSIYETTLKFFTANYKDSVDHLTFSYKFGSFLTIEEFVEFRERLDNSLHYSSIVVEDWLLEILRAGNHAQRVQTMLQVDINLEEDKIKWGKLQDNRDLKVMIAWDPPDRQITPELTKETFEEGVGLLRLRSLVLHIIGAAITLSENYPISGEKTAKVTNGSESRSDKDHCSLLQNLVEELTTCFSSLGTQYPTECHEQKSLLQMISAPLPSRLFSLLRHGSWCQHLQLMVKILTGLVQQDHKQLQNVHEEPESDEILSSMSAASNLLEDSVKEIKEESTKCIDQDCDLTKRKSFLEHVVLIVEMIGVAVLICEICQSILKPLKNAPLVKKAKKKKEITNIQQPKTLDAYNKMVNHLKQTTEELKKLMETWEQGMTASMSMDIAAGDRDSDSSLSALLKDLQHTENCNNKEHKCTTPSDWFSSERKVVDKLKDSYKASAVEIRQLLAIKAKNLVNLHV</sequence>
<proteinExistence type="inferred from homology"/>
<dbReference type="InterPro" id="IPR011990">
    <property type="entry name" value="TPR-like_helical_dom_sf"/>
</dbReference>
<dbReference type="OrthoDB" id="1874341at2759"/>
<dbReference type="EMBL" id="KZ308345">
    <property type="protein sequence ID" value="KAG8227864.1"/>
    <property type="molecule type" value="Genomic_DNA"/>
</dbReference>
<reference evidence="5" key="1">
    <citation type="submission" date="2013-04" db="EMBL/GenBank/DDBJ databases">
        <authorList>
            <person name="Qu J."/>
            <person name="Murali S.C."/>
            <person name="Bandaranaike D."/>
            <person name="Bellair M."/>
            <person name="Blankenburg K."/>
            <person name="Chao H."/>
            <person name="Dinh H."/>
            <person name="Doddapaneni H."/>
            <person name="Downs B."/>
            <person name="Dugan-Rocha S."/>
            <person name="Elkadiri S."/>
            <person name="Gnanaolivu R.D."/>
            <person name="Hernandez B."/>
            <person name="Javaid M."/>
            <person name="Jayaseelan J.C."/>
            <person name="Lee S."/>
            <person name="Li M."/>
            <person name="Ming W."/>
            <person name="Munidasa M."/>
            <person name="Muniz J."/>
            <person name="Nguyen L."/>
            <person name="Ongeri F."/>
            <person name="Osuji N."/>
            <person name="Pu L.-L."/>
            <person name="Puazo M."/>
            <person name="Qu C."/>
            <person name="Quiroz J."/>
            <person name="Raj R."/>
            <person name="Weissenberger G."/>
            <person name="Xin Y."/>
            <person name="Zou X."/>
            <person name="Han Y."/>
            <person name="Richards S."/>
            <person name="Worley K."/>
            <person name="Muzny D."/>
            <person name="Gibbs R."/>
        </authorList>
    </citation>
    <scope>NUCLEOTIDE SEQUENCE</scope>
    <source>
        <strain evidence="5">Sampled in the wild</strain>
    </source>
</reference>
<dbReference type="Proteomes" id="UP000792457">
    <property type="component" value="Unassembled WGS sequence"/>
</dbReference>
<dbReference type="PANTHER" id="PTHR22767">
    <property type="entry name" value="N-TERMINAL ACETYLTRANSFERASE-RELATED"/>
    <property type="match status" value="1"/>
</dbReference>
<name>A0A8K0K5G6_LADFU</name>
<dbReference type="Gene3D" id="1.25.40.1040">
    <property type="match status" value="1"/>
</dbReference>
<evidence type="ECO:0000256" key="3">
    <source>
        <dbReference type="ARBA" id="ARBA00029872"/>
    </source>
</evidence>
<evidence type="ECO:0000256" key="4">
    <source>
        <dbReference type="SAM" id="MobiDB-lite"/>
    </source>
</evidence>
<evidence type="ECO:0000313" key="6">
    <source>
        <dbReference type="Proteomes" id="UP000792457"/>
    </source>
</evidence>
<evidence type="ECO:0000256" key="1">
    <source>
        <dbReference type="ARBA" id="ARBA00006298"/>
    </source>
</evidence>
<dbReference type="Pfam" id="PF09797">
    <property type="entry name" value="NatB_MDM20"/>
    <property type="match status" value="1"/>
</dbReference>
<dbReference type="SUPFAM" id="SSF48452">
    <property type="entry name" value="TPR-like"/>
    <property type="match status" value="1"/>
</dbReference>
<reference evidence="5" key="2">
    <citation type="submission" date="2017-10" db="EMBL/GenBank/DDBJ databases">
        <title>Ladona fulva Genome sequencing and assembly.</title>
        <authorList>
            <person name="Murali S."/>
            <person name="Richards S."/>
            <person name="Bandaranaike D."/>
            <person name="Bellair M."/>
            <person name="Blankenburg K."/>
            <person name="Chao H."/>
            <person name="Dinh H."/>
            <person name="Doddapaneni H."/>
            <person name="Dugan-Rocha S."/>
            <person name="Elkadiri S."/>
            <person name="Gnanaolivu R."/>
            <person name="Hernandez B."/>
            <person name="Skinner E."/>
            <person name="Javaid M."/>
            <person name="Lee S."/>
            <person name="Li M."/>
            <person name="Ming W."/>
            <person name="Munidasa M."/>
            <person name="Muniz J."/>
            <person name="Nguyen L."/>
            <person name="Hughes D."/>
            <person name="Osuji N."/>
            <person name="Pu L.-L."/>
            <person name="Puazo M."/>
            <person name="Qu C."/>
            <person name="Quiroz J."/>
            <person name="Raj R."/>
            <person name="Weissenberger G."/>
            <person name="Xin Y."/>
            <person name="Zou X."/>
            <person name="Han Y."/>
            <person name="Worley K."/>
            <person name="Muzny D."/>
            <person name="Gibbs R."/>
        </authorList>
    </citation>
    <scope>NUCLEOTIDE SEQUENCE</scope>
    <source>
        <strain evidence="5">Sampled in the wild</strain>
    </source>
</reference>
<gene>
    <name evidence="5" type="ORF">J437_LFUL008657</name>
</gene>
<feature type="region of interest" description="Disordered" evidence="4">
    <location>
        <begin position="319"/>
        <end position="349"/>
    </location>
</feature>
<evidence type="ECO:0000313" key="5">
    <source>
        <dbReference type="EMBL" id="KAG8227864.1"/>
    </source>
</evidence>
<comment type="caution">
    <text evidence="5">The sequence shown here is derived from an EMBL/GenBank/DDBJ whole genome shotgun (WGS) entry which is preliminary data.</text>
</comment>
<organism evidence="5 6">
    <name type="scientific">Ladona fulva</name>
    <name type="common">Scarce chaser dragonfly</name>
    <name type="synonym">Libellula fulva</name>
    <dbReference type="NCBI Taxonomy" id="123851"/>
    <lineage>
        <taxon>Eukaryota</taxon>
        <taxon>Metazoa</taxon>
        <taxon>Ecdysozoa</taxon>
        <taxon>Arthropoda</taxon>
        <taxon>Hexapoda</taxon>
        <taxon>Insecta</taxon>
        <taxon>Pterygota</taxon>
        <taxon>Palaeoptera</taxon>
        <taxon>Odonata</taxon>
        <taxon>Epiprocta</taxon>
        <taxon>Anisoptera</taxon>
        <taxon>Libelluloidea</taxon>
        <taxon>Libellulidae</taxon>
        <taxon>Ladona</taxon>
    </lineage>
</organism>